<dbReference type="Gene3D" id="3.40.50.300">
    <property type="entry name" value="P-loop containing nucleotide triphosphate hydrolases"/>
    <property type="match status" value="1"/>
</dbReference>
<dbReference type="PANTHER" id="PTHR22683:SF41">
    <property type="entry name" value="DNA TRANSLOCASE FTSK"/>
    <property type="match status" value="1"/>
</dbReference>
<evidence type="ECO:0000259" key="5">
    <source>
        <dbReference type="PROSITE" id="PS50901"/>
    </source>
</evidence>
<dbReference type="PROSITE" id="PS50901">
    <property type="entry name" value="FTSK"/>
    <property type="match status" value="1"/>
</dbReference>
<evidence type="ECO:0000313" key="6">
    <source>
        <dbReference type="EMBL" id="MBF6358445.1"/>
    </source>
</evidence>
<proteinExistence type="predicted"/>
<evidence type="ECO:0000313" key="7">
    <source>
        <dbReference type="Proteomes" id="UP000707731"/>
    </source>
</evidence>
<dbReference type="Pfam" id="PF01580">
    <property type="entry name" value="FtsK_SpoIIIE"/>
    <property type="match status" value="1"/>
</dbReference>
<protein>
    <recommendedName>
        <fullName evidence="5">FtsK domain-containing protein</fullName>
    </recommendedName>
</protein>
<name>A0ABS0DJU8_9NOCA</name>
<dbReference type="InterPro" id="IPR002543">
    <property type="entry name" value="FtsK_dom"/>
</dbReference>
<evidence type="ECO:0000256" key="2">
    <source>
        <dbReference type="ARBA" id="ARBA00022840"/>
    </source>
</evidence>
<keyword evidence="4" id="KW-1133">Transmembrane helix</keyword>
<feature type="binding site" evidence="3">
    <location>
        <begin position="250"/>
        <end position="257"/>
    </location>
    <ligand>
        <name>ATP</name>
        <dbReference type="ChEBI" id="CHEBI:30616"/>
    </ligand>
</feature>
<gene>
    <name evidence="6" type="ORF">IU449_28520</name>
</gene>
<feature type="transmembrane region" description="Helical" evidence="4">
    <location>
        <begin position="246"/>
        <end position="268"/>
    </location>
</feature>
<organism evidence="6 7">
    <name type="scientific">Nocardia higoensis</name>
    <dbReference type="NCBI Taxonomy" id="228599"/>
    <lineage>
        <taxon>Bacteria</taxon>
        <taxon>Bacillati</taxon>
        <taxon>Actinomycetota</taxon>
        <taxon>Actinomycetes</taxon>
        <taxon>Mycobacteriales</taxon>
        <taxon>Nocardiaceae</taxon>
        <taxon>Nocardia</taxon>
    </lineage>
</organism>
<keyword evidence="7" id="KW-1185">Reference proteome</keyword>
<keyword evidence="2 3" id="KW-0067">ATP-binding</keyword>
<evidence type="ECO:0000256" key="1">
    <source>
        <dbReference type="ARBA" id="ARBA00022741"/>
    </source>
</evidence>
<dbReference type="EMBL" id="JADLQN010000017">
    <property type="protein sequence ID" value="MBF6358445.1"/>
    <property type="molecule type" value="Genomic_DNA"/>
</dbReference>
<keyword evidence="1 3" id="KW-0547">Nucleotide-binding</keyword>
<reference evidence="6 7" key="1">
    <citation type="submission" date="2020-10" db="EMBL/GenBank/DDBJ databases">
        <title>Identification of Nocardia species via Next-generation sequencing and recognition of intraspecies genetic diversity.</title>
        <authorList>
            <person name="Li P."/>
            <person name="Li P."/>
            <person name="Lu B."/>
        </authorList>
    </citation>
    <scope>NUCLEOTIDE SEQUENCE [LARGE SCALE GENOMIC DNA]</scope>
    <source>
        <strain evidence="6 7">BJ06-0143</strain>
    </source>
</reference>
<evidence type="ECO:0000256" key="3">
    <source>
        <dbReference type="PROSITE-ProRule" id="PRU00289"/>
    </source>
</evidence>
<comment type="caution">
    <text evidence="6">The sequence shown here is derived from an EMBL/GenBank/DDBJ whole genome shotgun (WGS) entry which is preliminary data.</text>
</comment>
<dbReference type="InterPro" id="IPR050206">
    <property type="entry name" value="FtsK/SpoIIIE/SftA"/>
</dbReference>
<dbReference type="RefSeq" id="WP_195005279.1">
    <property type="nucleotide sequence ID" value="NZ_JADLQN010000017.1"/>
</dbReference>
<keyword evidence="4" id="KW-0472">Membrane</keyword>
<evidence type="ECO:0000256" key="4">
    <source>
        <dbReference type="SAM" id="Phobius"/>
    </source>
</evidence>
<feature type="transmembrane region" description="Helical" evidence="4">
    <location>
        <begin position="12"/>
        <end position="32"/>
    </location>
</feature>
<accession>A0ABS0DJU8</accession>
<feature type="transmembrane region" description="Helical" evidence="4">
    <location>
        <begin position="44"/>
        <end position="63"/>
    </location>
</feature>
<sequence>MGNNHGNGPSADLVLVSLAAGGGVMAFGGLVAYKTMENMGYPGWTGPGGLVALTGTGVGLFVAEKVNGKRAQRRAAERAWREWREFRDTFPPEVHYALDLLANPLAASLMWTHPQVAIGLPPNPAQWFPGTWPQLLPGQDAGHAPDQGIRLSPVGARIRLALPEGYSADHVRNRLPVIASSLHVPRVQVVMAQGHVVVIELRVRNPLARTIRLPRPEPSPVPLKALKVGMQEDGNYYRMRIWSNHLFLAGLTGSGKSGVLWAIIAALAPDIKAGRVELYVIDLKFGSEMAAGDRLFAQFVWEVLDAISVLELLVHRMMGRATPRREPAMRTGQPIRDFEPRPGDPQIVLMIDEILDLLKISADFKITRPLIQLDGSVKEETLTVGKYVLRLLLSLLSRARSFGITIIVATQNAAKDLFDLLRDMFPTMVGLRQASDQQQTMVFGFGAKERGVAATDIGTDEQGTVYIDSPEAGGMAIRARFFRVEDSHITALVNEFGRPADAPRPVLPAPPSVEKAPAKSNVVELRPDTETALVDQLPDEEPGRCRFCGDPLTQTKGGRRALYCNDNHRQQYHRLKAQLEKKAQGN</sequence>
<dbReference type="SUPFAM" id="SSF52540">
    <property type="entry name" value="P-loop containing nucleoside triphosphate hydrolases"/>
    <property type="match status" value="1"/>
</dbReference>
<keyword evidence="4" id="KW-0812">Transmembrane</keyword>
<feature type="domain" description="FtsK" evidence="5">
    <location>
        <begin position="218"/>
        <end position="440"/>
    </location>
</feature>
<dbReference type="PANTHER" id="PTHR22683">
    <property type="entry name" value="SPORULATION PROTEIN RELATED"/>
    <property type="match status" value="1"/>
</dbReference>
<dbReference type="Proteomes" id="UP000707731">
    <property type="component" value="Unassembled WGS sequence"/>
</dbReference>
<dbReference type="InterPro" id="IPR027417">
    <property type="entry name" value="P-loop_NTPase"/>
</dbReference>